<dbReference type="Gene3D" id="1.10.340.70">
    <property type="match status" value="1"/>
</dbReference>
<keyword evidence="4" id="KW-0255">Endonuclease</keyword>
<dbReference type="InterPro" id="IPR021109">
    <property type="entry name" value="Peptidase_aspartic_dom_sf"/>
</dbReference>
<evidence type="ECO:0000313" key="9">
    <source>
        <dbReference type="EnsemblPlants" id="cds.evm.model.05.1396"/>
    </source>
</evidence>
<evidence type="ECO:0000256" key="4">
    <source>
        <dbReference type="ARBA" id="ARBA00022759"/>
    </source>
</evidence>
<dbReference type="Proteomes" id="UP000596661">
    <property type="component" value="Chromosome 5"/>
</dbReference>
<dbReference type="Pfam" id="PF17921">
    <property type="entry name" value="Integrase_H2C2"/>
    <property type="match status" value="1"/>
</dbReference>
<evidence type="ECO:0000256" key="5">
    <source>
        <dbReference type="ARBA" id="ARBA00023268"/>
    </source>
</evidence>
<dbReference type="Gramene" id="evm.model.05.1396">
    <property type="protein sequence ID" value="cds.evm.model.05.1396"/>
    <property type="gene ID" value="evm.TU.05.1396"/>
</dbReference>
<reference evidence="9" key="1">
    <citation type="submission" date="2018-11" db="EMBL/GenBank/DDBJ databases">
        <authorList>
            <person name="Grassa J C."/>
        </authorList>
    </citation>
    <scope>NUCLEOTIDE SEQUENCE [LARGE SCALE GENOMIC DNA]</scope>
</reference>
<accession>A0A803PL58</accession>
<dbReference type="PANTHER" id="PTHR37984:SF5">
    <property type="entry name" value="PROTEIN NYNRIN-LIKE"/>
    <property type="match status" value="1"/>
</dbReference>
<protein>
    <submittedName>
        <fullName evidence="9">Uncharacterized protein</fullName>
    </submittedName>
</protein>
<keyword evidence="10" id="KW-1185">Reference proteome</keyword>
<organism evidence="9 10">
    <name type="scientific">Cannabis sativa</name>
    <name type="common">Hemp</name>
    <name type="synonym">Marijuana</name>
    <dbReference type="NCBI Taxonomy" id="3483"/>
    <lineage>
        <taxon>Eukaryota</taxon>
        <taxon>Viridiplantae</taxon>
        <taxon>Streptophyta</taxon>
        <taxon>Embryophyta</taxon>
        <taxon>Tracheophyta</taxon>
        <taxon>Spermatophyta</taxon>
        <taxon>Magnoliopsida</taxon>
        <taxon>eudicotyledons</taxon>
        <taxon>Gunneridae</taxon>
        <taxon>Pentapetalae</taxon>
        <taxon>rosids</taxon>
        <taxon>fabids</taxon>
        <taxon>Rosales</taxon>
        <taxon>Cannabaceae</taxon>
        <taxon>Cannabis</taxon>
    </lineage>
</organism>
<evidence type="ECO:0000259" key="7">
    <source>
        <dbReference type="Pfam" id="PF17919"/>
    </source>
</evidence>
<dbReference type="EMBL" id="UZAU01000535">
    <property type="status" value="NOT_ANNOTATED_CDS"/>
    <property type="molecule type" value="Genomic_DNA"/>
</dbReference>
<dbReference type="Pfam" id="PF03732">
    <property type="entry name" value="Retrotrans_gag"/>
    <property type="match status" value="2"/>
</dbReference>
<dbReference type="InterPro" id="IPR043502">
    <property type="entry name" value="DNA/RNA_pol_sf"/>
</dbReference>
<sequence length="820" mass="94427">MNASEDDGEQHCEQLESLEALARDLLKESSNQVVGCCRAMMDMQRDFDEKMKGVLEKLSDLSNFVKERFMPLDVDVVVTKRAITNHSQGTESSLAHSSKIKVTEPKAFNGTRNSRISFGMSSSTSRELEFQMQIEPNIETWEVLKKELKDHFLPCNTTWIARESLKKLKHTGSVQEYVKEYMSEEDKMFNFLSGLQPWVEAKLRSKRAMMDMQREFDEKMKREIFIALDADVAVIKREITNLLQGTESYSAHSSKIKVPKPKAFNGSRNLKELEDFLWDVEQYFKAVRISDVDRVTITSMYLYGDGKLWWRTRMEEDTRLGRPNIETWDVLKKELKDQFLRGNTAWIAPESLKKLKHTGSVRAYAKEYSSLLLDIKNMSEEDKMFNFLSGLKPCAQAELRRQAVTHLPLAIVAAEKFVDYKYNLNPSQEIKSFKGLIYVKAFVNGREVTTMVDSGATNNFVAQKETTRLVLEVIKSSTRLKAVNSKEKLIQRSATVMLKSRISSAAKAMVASHLRGVMICLEDCPCFVEAISSSQNKEMGIVLESATRFGNSIKKKATRRYSKKLSVVTDLLKKDQKWCWSEECNEAFEKLKVAVFSEQIIKLLDFDLPFEVQIDASDCALGGVLVQDGHPIAFESRKLMDVEQRFSNHEKEMAVVVHCLDVWRHNLLGTKFIVVTNNVVNTYFQSLRKLTPKQAHEYTTFFDRVREQSLVDFLRKHEMENWCGIGKKVDFLYAKGGILFISNSGTLRRKLLKETHDTKWAGHPGLARMLALLLKSYYWQKMEQDIEVHVKTCLVCQQDKRERRQEVGLLEPLPIPEKPW</sequence>
<evidence type="ECO:0000256" key="2">
    <source>
        <dbReference type="ARBA" id="ARBA00022695"/>
    </source>
</evidence>
<proteinExistence type="predicted"/>
<keyword evidence="5" id="KW-0511">Multifunctional enzyme</keyword>
<dbReference type="AlphaFoldDB" id="A0A803PL58"/>
<dbReference type="GO" id="GO:0004519">
    <property type="term" value="F:endonuclease activity"/>
    <property type="evidence" value="ECO:0007669"/>
    <property type="project" value="UniProtKB-KW"/>
</dbReference>
<dbReference type="InterPro" id="IPR005162">
    <property type="entry name" value="Retrotrans_gag_dom"/>
</dbReference>
<dbReference type="Gene3D" id="3.30.70.270">
    <property type="match status" value="1"/>
</dbReference>
<dbReference type="InterPro" id="IPR041577">
    <property type="entry name" value="RT_RNaseH_2"/>
</dbReference>
<dbReference type="PANTHER" id="PTHR37984">
    <property type="entry name" value="PROTEIN CBG26694"/>
    <property type="match status" value="1"/>
</dbReference>
<dbReference type="EnsemblPlants" id="evm.model.05.1396">
    <property type="protein sequence ID" value="cds.evm.model.05.1396"/>
    <property type="gene ID" value="evm.TU.05.1396"/>
</dbReference>
<feature type="domain" description="Integrase zinc-binding" evidence="8">
    <location>
        <begin position="746"/>
        <end position="801"/>
    </location>
</feature>
<reference evidence="9" key="2">
    <citation type="submission" date="2021-03" db="UniProtKB">
        <authorList>
            <consortium name="EnsemblPlants"/>
        </authorList>
    </citation>
    <scope>IDENTIFICATION</scope>
</reference>
<keyword evidence="4" id="KW-0378">Hydrolase</keyword>
<evidence type="ECO:0000259" key="8">
    <source>
        <dbReference type="Pfam" id="PF17921"/>
    </source>
</evidence>
<dbReference type="Gene3D" id="2.40.70.10">
    <property type="entry name" value="Acid Proteases"/>
    <property type="match status" value="1"/>
</dbReference>
<dbReference type="SUPFAM" id="SSF56672">
    <property type="entry name" value="DNA/RNA polymerases"/>
    <property type="match status" value="1"/>
</dbReference>
<name>A0A803PL58_CANSA</name>
<evidence type="ECO:0000313" key="10">
    <source>
        <dbReference type="Proteomes" id="UP000596661"/>
    </source>
</evidence>
<dbReference type="GO" id="GO:0016779">
    <property type="term" value="F:nucleotidyltransferase activity"/>
    <property type="evidence" value="ECO:0007669"/>
    <property type="project" value="UniProtKB-KW"/>
</dbReference>
<feature type="domain" description="Retrotransposon gag" evidence="6">
    <location>
        <begin position="136"/>
        <end position="181"/>
    </location>
</feature>
<dbReference type="CDD" id="cd09274">
    <property type="entry name" value="RNase_HI_RT_Ty3"/>
    <property type="match status" value="1"/>
</dbReference>
<keyword evidence="3" id="KW-0540">Nuclease</keyword>
<evidence type="ECO:0000256" key="3">
    <source>
        <dbReference type="ARBA" id="ARBA00022722"/>
    </source>
</evidence>
<evidence type="ECO:0000259" key="6">
    <source>
        <dbReference type="Pfam" id="PF03732"/>
    </source>
</evidence>
<dbReference type="InterPro" id="IPR041588">
    <property type="entry name" value="Integrase_H2C2"/>
</dbReference>
<feature type="domain" description="Reverse transcriptase/retrotransposon-derived protein RNase H-like" evidence="7">
    <location>
        <begin position="580"/>
        <end position="674"/>
    </location>
</feature>
<evidence type="ECO:0000256" key="1">
    <source>
        <dbReference type="ARBA" id="ARBA00022679"/>
    </source>
</evidence>
<dbReference type="InterPro" id="IPR050951">
    <property type="entry name" value="Retrovirus_Pol_polyprotein"/>
</dbReference>
<keyword evidence="1" id="KW-0808">Transferase</keyword>
<feature type="domain" description="Retrotransposon gag" evidence="6">
    <location>
        <begin position="297"/>
        <end position="393"/>
    </location>
</feature>
<dbReference type="FunFam" id="1.10.340.70:FF:000001">
    <property type="entry name" value="Retrovirus-related Pol polyprotein from transposon gypsy-like Protein"/>
    <property type="match status" value="1"/>
</dbReference>
<keyword evidence="2" id="KW-0548">Nucleotidyltransferase</keyword>
<dbReference type="Pfam" id="PF17919">
    <property type="entry name" value="RT_RNaseH_2"/>
    <property type="match status" value="1"/>
</dbReference>
<dbReference type="InterPro" id="IPR043128">
    <property type="entry name" value="Rev_trsase/Diguanyl_cyclase"/>
</dbReference>
<dbReference type="OMA" id="HEREMHA"/>